<protein>
    <submittedName>
        <fullName evidence="1">Uncharacterized protein</fullName>
    </submittedName>
</protein>
<evidence type="ECO:0000313" key="2">
    <source>
        <dbReference type="Proteomes" id="UP000298663"/>
    </source>
</evidence>
<organism evidence="1 2">
    <name type="scientific">Steinernema carpocapsae</name>
    <name type="common">Entomopathogenic nematode</name>
    <dbReference type="NCBI Taxonomy" id="34508"/>
    <lineage>
        <taxon>Eukaryota</taxon>
        <taxon>Metazoa</taxon>
        <taxon>Ecdysozoa</taxon>
        <taxon>Nematoda</taxon>
        <taxon>Chromadorea</taxon>
        <taxon>Rhabditida</taxon>
        <taxon>Tylenchina</taxon>
        <taxon>Panagrolaimomorpha</taxon>
        <taxon>Strongyloidoidea</taxon>
        <taxon>Steinernematidae</taxon>
        <taxon>Steinernema</taxon>
    </lineage>
</organism>
<name>A0A4U5N6H6_STECR</name>
<dbReference type="AlphaFoldDB" id="A0A4U5N6H6"/>
<dbReference type="EMBL" id="AZBU02000005">
    <property type="protein sequence ID" value="TKR78128.1"/>
    <property type="molecule type" value="Genomic_DNA"/>
</dbReference>
<dbReference type="Proteomes" id="UP000298663">
    <property type="component" value="Unassembled WGS sequence"/>
</dbReference>
<evidence type="ECO:0000313" key="1">
    <source>
        <dbReference type="EMBL" id="TKR78128.1"/>
    </source>
</evidence>
<proteinExistence type="predicted"/>
<reference evidence="1 2" key="2">
    <citation type="journal article" date="2019" name="G3 (Bethesda)">
        <title>Hybrid Assembly of the Genome of the Entomopathogenic Nematode Steinernema carpocapsae Identifies the X-Chromosome.</title>
        <authorList>
            <person name="Serra L."/>
            <person name="Macchietto M."/>
            <person name="Macias-Munoz A."/>
            <person name="McGill C.J."/>
            <person name="Rodriguez I.M."/>
            <person name="Rodriguez B."/>
            <person name="Murad R."/>
            <person name="Mortazavi A."/>
        </authorList>
    </citation>
    <scope>NUCLEOTIDE SEQUENCE [LARGE SCALE GENOMIC DNA]</scope>
    <source>
        <strain evidence="1 2">ALL</strain>
    </source>
</reference>
<gene>
    <name evidence="1" type="ORF">L596_018987</name>
</gene>
<keyword evidence="2" id="KW-1185">Reference proteome</keyword>
<accession>A0A4U5N6H6</accession>
<comment type="caution">
    <text evidence="1">The sequence shown here is derived from an EMBL/GenBank/DDBJ whole genome shotgun (WGS) entry which is preliminary data.</text>
</comment>
<reference evidence="1 2" key="1">
    <citation type="journal article" date="2015" name="Genome Biol.">
        <title>Comparative genomics of Steinernema reveals deeply conserved gene regulatory networks.</title>
        <authorList>
            <person name="Dillman A.R."/>
            <person name="Macchietto M."/>
            <person name="Porter C.F."/>
            <person name="Rogers A."/>
            <person name="Williams B."/>
            <person name="Antoshechkin I."/>
            <person name="Lee M.M."/>
            <person name="Goodwin Z."/>
            <person name="Lu X."/>
            <person name="Lewis E.E."/>
            <person name="Goodrich-Blair H."/>
            <person name="Stock S.P."/>
            <person name="Adams B.J."/>
            <person name="Sternberg P.W."/>
            <person name="Mortazavi A."/>
        </authorList>
    </citation>
    <scope>NUCLEOTIDE SEQUENCE [LARGE SCALE GENOMIC DNA]</scope>
    <source>
        <strain evidence="1 2">ALL</strain>
    </source>
</reference>
<sequence>MRREFQLFAVFSLGDLANCLGITLMGIDLYQIYATANETNQTASTETAWSSEFSVSVTPSSTVISVHADLQRTSSRAHVFF</sequence>